<dbReference type="CDD" id="cd12455">
    <property type="entry name" value="RRM_like_Smg4_UPF3"/>
    <property type="match status" value="1"/>
</dbReference>
<evidence type="ECO:0000313" key="7">
    <source>
        <dbReference type="EMBL" id="CAH7671458.1"/>
    </source>
</evidence>
<dbReference type="SUPFAM" id="SSF54928">
    <property type="entry name" value="RNA-binding domain, RBD"/>
    <property type="match status" value="1"/>
</dbReference>
<reference evidence="7" key="1">
    <citation type="submission" date="2022-06" db="EMBL/GenBank/DDBJ databases">
        <authorList>
            <consortium name="SYNGENTA / RWTH Aachen University"/>
        </authorList>
    </citation>
    <scope>NUCLEOTIDE SEQUENCE</scope>
</reference>
<dbReference type="GO" id="GO:0005737">
    <property type="term" value="C:cytoplasm"/>
    <property type="evidence" value="ECO:0007669"/>
    <property type="project" value="TreeGrafter"/>
</dbReference>
<dbReference type="Pfam" id="PF03467">
    <property type="entry name" value="Smg4_UPF3"/>
    <property type="match status" value="1"/>
</dbReference>
<feature type="domain" description="UPF3" evidence="6">
    <location>
        <begin position="3"/>
        <end position="176"/>
    </location>
</feature>
<dbReference type="InterPro" id="IPR039722">
    <property type="entry name" value="Upf3"/>
</dbReference>
<keyword evidence="3" id="KW-0866">Nonsense-mediated mRNA decay</keyword>
<feature type="compositionally biased region" description="Low complexity" evidence="5">
    <location>
        <begin position="180"/>
        <end position="203"/>
    </location>
</feature>
<evidence type="ECO:0000256" key="5">
    <source>
        <dbReference type="SAM" id="MobiDB-lite"/>
    </source>
</evidence>
<dbReference type="InterPro" id="IPR005120">
    <property type="entry name" value="UPF3_dom"/>
</dbReference>
<comment type="caution">
    <text evidence="7">The sequence shown here is derived from an EMBL/GenBank/DDBJ whole genome shotgun (WGS) entry which is preliminary data.</text>
</comment>
<evidence type="ECO:0000313" key="8">
    <source>
        <dbReference type="Proteomes" id="UP001153365"/>
    </source>
</evidence>
<proteinExistence type="inferred from homology"/>
<protein>
    <submittedName>
        <fullName evidence="7">Smg-4/UPF3 family-domain-containing protein</fullName>
    </submittedName>
</protein>
<feature type="compositionally biased region" description="Low complexity" evidence="5">
    <location>
        <begin position="246"/>
        <end position="263"/>
    </location>
</feature>
<keyword evidence="8" id="KW-1185">Reference proteome</keyword>
<feature type="region of interest" description="Disordered" evidence="5">
    <location>
        <begin position="140"/>
        <end position="160"/>
    </location>
</feature>
<dbReference type="InterPro" id="IPR035979">
    <property type="entry name" value="RBD_domain_sf"/>
</dbReference>
<sequence length="272" mass="30532">MTERTKLVVRHLPAGLPEEIFWKTLSPWIDPISNPDSEDKASLPPRCSLKFKYYVAGKVRKNKNKVDIPSRAYIQFATPDQVVEFHQGYARQAFRDSNGNITYPKVEFAPHQKTAGQPKKTDPRIGTIESDSDYIAFLKSLENPNPKPDLPVDSEKLNEDEDLKSTPLLEHLRNARKAAQEASIAAKKQQQQQRQASSSQFSKKSSKAIVQPQIMKRDLSLSSSNEQKPERDCSQANKKPSSNDQVTPSSKKVSNNSKSSPTKQSTSHQSNT</sequence>
<organism evidence="7 8">
    <name type="scientific">Phakopsora pachyrhizi</name>
    <name type="common">Asian soybean rust disease fungus</name>
    <dbReference type="NCBI Taxonomy" id="170000"/>
    <lineage>
        <taxon>Eukaryota</taxon>
        <taxon>Fungi</taxon>
        <taxon>Dikarya</taxon>
        <taxon>Basidiomycota</taxon>
        <taxon>Pucciniomycotina</taxon>
        <taxon>Pucciniomycetes</taxon>
        <taxon>Pucciniales</taxon>
        <taxon>Phakopsoraceae</taxon>
        <taxon>Phakopsora</taxon>
    </lineage>
</organism>
<feature type="non-terminal residue" evidence="7">
    <location>
        <position position="272"/>
    </location>
</feature>
<keyword evidence="4" id="KW-0539">Nucleus</keyword>
<dbReference type="Gene3D" id="3.30.70.330">
    <property type="match status" value="1"/>
</dbReference>
<dbReference type="GO" id="GO:0005730">
    <property type="term" value="C:nucleolus"/>
    <property type="evidence" value="ECO:0007669"/>
    <property type="project" value="TreeGrafter"/>
</dbReference>
<evidence type="ECO:0000256" key="4">
    <source>
        <dbReference type="ARBA" id="ARBA00023242"/>
    </source>
</evidence>
<comment type="similarity">
    <text evidence="2">Belongs to the RENT3 family.</text>
</comment>
<evidence type="ECO:0000259" key="6">
    <source>
        <dbReference type="Pfam" id="PF03467"/>
    </source>
</evidence>
<dbReference type="Proteomes" id="UP001153365">
    <property type="component" value="Unassembled WGS sequence"/>
</dbReference>
<name>A0AAV0AQM7_PHAPC</name>
<dbReference type="GO" id="GO:0003729">
    <property type="term" value="F:mRNA binding"/>
    <property type="evidence" value="ECO:0007669"/>
    <property type="project" value="TreeGrafter"/>
</dbReference>
<dbReference type="PANTHER" id="PTHR13112:SF0">
    <property type="entry name" value="FI21285P1"/>
    <property type="match status" value="1"/>
</dbReference>
<evidence type="ECO:0000256" key="3">
    <source>
        <dbReference type="ARBA" id="ARBA00023161"/>
    </source>
</evidence>
<gene>
    <name evidence="7" type="ORF">PPACK8108_LOCUS6234</name>
</gene>
<feature type="compositionally biased region" description="Polar residues" evidence="5">
    <location>
        <begin position="234"/>
        <end position="245"/>
    </location>
</feature>
<dbReference type="InterPro" id="IPR012677">
    <property type="entry name" value="Nucleotide-bd_a/b_plait_sf"/>
</dbReference>
<dbReference type="EMBL" id="CALTRL010001196">
    <property type="protein sequence ID" value="CAH7671458.1"/>
    <property type="molecule type" value="Genomic_DNA"/>
</dbReference>
<evidence type="ECO:0000256" key="2">
    <source>
        <dbReference type="ARBA" id="ARBA00005991"/>
    </source>
</evidence>
<dbReference type="AlphaFoldDB" id="A0AAV0AQM7"/>
<accession>A0AAV0AQM7</accession>
<evidence type="ECO:0000256" key="1">
    <source>
        <dbReference type="ARBA" id="ARBA00004123"/>
    </source>
</evidence>
<dbReference type="GO" id="GO:0000184">
    <property type="term" value="P:nuclear-transcribed mRNA catabolic process, nonsense-mediated decay"/>
    <property type="evidence" value="ECO:0007669"/>
    <property type="project" value="UniProtKB-KW"/>
</dbReference>
<feature type="region of interest" description="Disordered" evidence="5">
    <location>
        <begin position="174"/>
        <end position="272"/>
    </location>
</feature>
<dbReference type="GO" id="GO:0045727">
    <property type="term" value="P:positive regulation of translation"/>
    <property type="evidence" value="ECO:0007669"/>
    <property type="project" value="TreeGrafter"/>
</dbReference>
<comment type="subcellular location">
    <subcellularLocation>
        <location evidence="1">Nucleus</location>
    </subcellularLocation>
</comment>
<dbReference type="PANTHER" id="PTHR13112">
    <property type="entry name" value="UPF3 REGULATOR OF NONSENSE TRANSCRIPTS-LIKE PROTEIN"/>
    <property type="match status" value="1"/>
</dbReference>